<dbReference type="InterPro" id="IPR001810">
    <property type="entry name" value="F-box_dom"/>
</dbReference>
<dbReference type="GeneID" id="101508968"/>
<dbReference type="InterPro" id="IPR053781">
    <property type="entry name" value="F-box_AtFBL13-like"/>
</dbReference>
<proteinExistence type="predicted"/>
<reference evidence="4" key="1">
    <citation type="submission" date="2025-08" db="UniProtKB">
        <authorList>
            <consortium name="RefSeq"/>
        </authorList>
    </citation>
    <scope>IDENTIFICATION</scope>
    <source>
        <tissue evidence="4">Etiolated seedlings</tissue>
    </source>
</reference>
<accession>A0A1S2Z5S4</accession>
<dbReference type="CDD" id="cd22160">
    <property type="entry name" value="F-box_AtFBL13-like"/>
    <property type="match status" value="1"/>
</dbReference>
<dbReference type="PANTHER" id="PTHR31900:SF32">
    <property type="entry name" value="F-BOX_RNI_FBD-LIKE DOMAIN PROTEIN"/>
    <property type="match status" value="1"/>
</dbReference>
<organism evidence="3 4">
    <name type="scientific">Cicer arietinum</name>
    <name type="common">Chickpea</name>
    <name type="synonym">Garbanzo</name>
    <dbReference type="NCBI Taxonomy" id="3827"/>
    <lineage>
        <taxon>Eukaryota</taxon>
        <taxon>Viridiplantae</taxon>
        <taxon>Streptophyta</taxon>
        <taxon>Embryophyta</taxon>
        <taxon>Tracheophyta</taxon>
        <taxon>Spermatophyta</taxon>
        <taxon>Magnoliopsida</taxon>
        <taxon>eudicotyledons</taxon>
        <taxon>Gunneridae</taxon>
        <taxon>Pentapetalae</taxon>
        <taxon>rosids</taxon>
        <taxon>fabids</taxon>
        <taxon>Fabales</taxon>
        <taxon>Fabaceae</taxon>
        <taxon>Papilionoideae</taxon>
        <taxon>50 kb inversion clade</taxon>
        <taxon>NPAAA clade</taxon>
        <taxon>Hologalegina</taxon>
        <taxon>IRL clade</taxon>
        <taxon>Cicereae</taxon>
        <taxon>Cicer</taxon>
    </lineage>
</organism>
<sequence>MQSGSCGNETPKRHDEGDDMISNLPEPVIGHILSFLSTKQAIATSVLSKRWKYIWTLVTKLSFYDRECSYHPCNSSNKFTNLFSDFVSSALIHLNSPIIQEFDLVIHEISDPYYISQWLYTVLQRRVKKINVYSLKPCIISSSPLFECPTLEKLVLTMTRCCCSNIKVPSFVSLPSLTVLKLTGITFTSYASANKLKELTLHFPLLREYKTHDCTWSGVKSITLEAPLLETVETLYGDCDSTPEIVKFCASYITNLSFRGDVSSSQTILLDDDQHITSTSILLFNQNNYSLEEVWIFLHRLLSLSINAKYLKLYYSAHQQRLARVEHYLDGIPAFRMMGHLHLGPVTGAVLLDFLLKSPCLKTLVLQMADDDVESDNYAIVPDCFLSTLKVVKFAKYFDREHELRFAKFVLENAKVLEKVSFSFHKQRPWTEVDEAKEKLRLIMISCSTVTVEFSAWN</sequence>
<dbReference type="STRING" id="3827.A0A1S2Z5S4"/>
<dbReference type="Proteomes" id="UP000087171">
    <property type="component" value="Unplaced"/>
</dbReference>
<evidence type="ECO:0000259" key="2">
    <source>
        <dbReference type="PROSITE" id="PS50181"/>
    </source>
</evidence>
<dbReference type="RefSeq" id="XP_004515583.1">
    <property type="nucleotide sequence ID" value="XM_004515526.3"/>
</dbReference>
<dbReference type="InterPro" id="IPR050232">
    <property type="entry name" value="FBL13/AtMIF1-like"/>
</dbReference>
<dbReference type="InterPro" id="IPR036047">
    <property type="entry name" value="F-box-like_dom_sf"/>
</dbReference>
<evidence type="ECO:0000313" key="3">
    <source>
        <dbReference type="Proteomes" id="UP000087171"/>
    </source>
</evidence>
<dbReference type="PROSITE" id="PS50181">
    <property type="entry name" value="FBOX"/>
    <property type="match status" value="1"/>
</dbReference>
<dbReference type="Gene3D" id="1.20.1280.50">
    <property type="match status" value="1"/>
</dbReference>
<feature type="region of interest" description="Disordered" evidence="1">
    <location>
        <begin position="1"/>
        <end position="20"/>
    </location>
</feature>
<name>A0A1S2Z5S4_CICAR</name>
<evidence type="ECO:0000256" key="1">
    <source>
        <dbReference type="SAM" id="MobiDB-lite"/>
    </source>
</evidence>
<dbReference type="SMART" id="SM00579">
    <property type="entry name" value="FBD"/>
    <property type="match status" value="1"/>
</dbReference>
<dbReference type="InterPro" id="IPR006566">
    <property type="entry name" value="FBD"/>
</dbReference>
<protein>
    <submittedName>
        <fullName evidence="4">FBD-associated F-box protein At4g10400-like</fullName>
    </submittedName>
</protein>
<dbReference type="SUPFAM" id="SSF81383">
    <property type="entry name" value="F-box domain"/>
    <property type="match status" value="1"/>
</dbReference>
<dbReference type="AlphaFoldDB" id="A0A1S2Z5S4"/>
<gene>
    <name evidence="4" type="primary">LOC101508968</name>
</gene>
<evidence type="ECO:0000313" key="4">
    <source>
        <dbReference type="RefSeq" id="XP_004515583.1"/>
    </source>
</evidence>
<dbReference type="Pfam" id="PF00646">
    <property type="entry name" value="F-box"/>
    <property type="match status" value="1"/>
</dbReference>
<dbReference type="PANTHER" id="PTHR31900">
    <property type="entry name" value="F-BOX/RNI SUPERFAMILY PROTEIN-RELATED"/>
    <property type="match status" value="1"/>
</dbReference>
<dbReference type="Pfam" id="PF08387">
    <property type="entry name" value="FBD"/>
    <property type="match status" value="1"/>
</dbReference>
<dbReference type="PaxDb" id="3827-XP_004515583.1"/>
<dbReference type="OrthoDB" id="1414185at2759"/>
<dbReference type="KEGG" id="cam:101508968"/>
<feature type="domain" description="F-box" evidence="2">
    <location>
        <begin position="18"/>
        <end position="67"/>
    </location>
</feature>
<keyword evidence="3" id="KW-1185">Reference proteome</keyword>